<dbReference type="InterPro" id="IPR013877">
    <property type="entry name" value="YAP-bd/ALF4/Glomulin"/>
</dbReference>
<dbReference type="GO" id="GO:0040029">
    <property type="term" value="P:epigenetic regulation of gene expression"/>
    <property type="evidence" value="ECO:0007669"/>
    <property type="project" value="Ensembl"/>
</dbReference>
<dbReference type="GO" id="GO:0032434">
    <property type="term" value="P:regulation of proteasomal ubiquitin-dependent protein catabolic process"/>
    <property type="evidence" value="ECO:0007669"/>
    <property type="project" value="Ensembl"/>
</dbReference>
<evidence type="ECO:0000256" key="1">
    <source>
        <dbReference type="SAM" id="MobiDB-lite"/>
    </source>
</evidence>
<dbReference type="GO" id="GO:0005171">
    <property type="term" value="F:hepatocyte growth factor receptor binding"/>
    <property type="evidence" value="ECO:0007669"/>
    <property type="project" value="Ensembl"/>
</dbReference>
<dbReference type="GO" id="GO:0031464">
    <property type="term" value="C:Cul4A-RING E3 ubiquitin ligase complex"/>
    <property type="evidence" value="ECO:0007669"/>
    <property type="project" value="Ensembl"/>
</dbReference>
<dbReference type="InterPro" id="IPR019516">
    <property type="entry name" value="Glomulin/ALF4"/>
</dbReference>
<sequence>MPPARAPRFHPPWSALPGGPGPAAPPLRAWGSAFPRRNGGRWEGNASPLRPPAASNPCDTASSLSGLNTWGSASLTGKCLGHTWGEGHLDFHPVWYISASKLGKIGMAVEELQCIIKRCQILDEQDFKEEDFGLFQVAGQRCIDEGHVEQLLEIIQNEKNKVIIKNMGWNLVGPVVRCLLWNDKEDDKRKYYFLMLDLLVKLCNPKELLLGLLELIEEPSGKQISQIILLLLQPLQTVIQKLRNNKAYSVGLALSTLWSQLSLLPVPYSKEQIQTDDYGLCQCCKALVEFTKPFVEEVMDDKENSQENENLKDELLKFCFKSLKCPLLTAQFLEQSEEAGNDPLRYFASEIIGFLSAIGHPFPKVLFNHGRKKRTWDYLEFEEEEGKQLANSMASLAYLVFVQGISIDQLPMVLSPSYLLQFNMGHIEVFLQRTEESIFSKGLDLLENGLLRIEDNSLLHQYLEIKSFLTVPQGLVKVMTLCPIETLRKKSLAMLQLYINKLDSQGKYTLFRCLLNTSNHSGVEAFIIQNIKNQIDISLKRTPNNKWFTGPQLISLLDLVLFLPEGAETDLLQNSDRIMASLNLLRYLVIKDNENDNQTGLWTELGKIQNNFLKPLHTGLNMSKAHYEAEIKNSQENSQEVQNSKDLCSVTVGGEEIPNMPPEMQLKVLHSALFTFDLIESVLARVEELIEIKTKSSSEENMG</sequence>
<dbReference type="GO" id="GO:0042327">
    <property type="term" value="P:positive regulation of phosphorylation"/>
    <property type="evidence" value="ECO:0007669"/>
    <property type="project" value="Ensembl"/>
</dbReference>
<dbReference type="AlphaFoldDB" id="A0A8C4MEL6"/>
<protein>
    <submittedName>
        <fullName evidence="2">Glomulin, FKBP associated protein</fullName>
    </submittedName>
</protein>
<dbReference type="GO" id="GO:0031462">
    <property type="term" value="C:Cul2-RING ubiquitin ligase complex"/>
    <property type="evidence" value="ECO:0007669"/>
    <property type="project" value="Ensembl"/>
</dbReference>
<dbReference type="GO" id="GO:0001570">
    <property type="term" value="P:vasculogenesis"/>
    <property type="evidence" value="ECO:0007669"/>
    <property type="project" value="Ensembl"/>
</dbReference>
<dbReference type="GO" id="GO:0042692">
    <property type="term" value="P:muscle cell differentiation"/>
    <property type="evidence" value="ECO:0007669"/>
    <property type="project" value="Ensembl"/>
</dbReference>
<dbReference type="GO" id="GO:0032743">
    <property type="term" value="P:positive regulation of interleukin-2 production"/>
    <property type="evidence" value="ECO:0007669"/>
    <property type="project" value="Ensembl"/>
</dbReference>
<proteinExistence type="predicted"/>
<dbReference type="CTD" id="11146"/>
<dbReference type="GeneTree" id="ENSGT00390000018446"/>
<organism evidence="2 3">
    <name type="scientific">Equus asinus</name>
    <name type="common">Donkey</name>
    <name type="synonym">Equus africanus asinus</name>
    <dbReference type="NCBI Taxonomy" id="9793"/>
    <lineage>
        <taxon>Eukaryota</taxon>
        <taxon>Metazoa</taxon>
        <taxon>Chordata</taxon>
        <taxon>Craniata</taxon>
        <taxon>Vertebrata</taxon>
        <taxon>Euteleostomi</taxon>
        <taxon>Mammalia</taxon>
        <taxon>Eutheria</taxon>
        <taxon>Laurasiatheria</taxon>
        <taxon>Perissodactyla</taxon>
        <taxon>Equidae</taxon>
        <taxon>Equus</taxon>
    </lineage>
</organism>
<gene>
    <name evidence="2" type="primary">GLMN</name>
</gene>
<dbReference type="PANTHER" id="PTHR15430">
    <property type="entry name" value="GLOMULIN"/>
    <property type="match status" value="1"/>
</dbReference>
<evidence type="ECO:0000313" key="3">
    <source>
        <dbReference type="Proteomes" id="UP000694387"/>
    </source>
</evidence>
<dbReference type="GO" id="GO:0055105">
    <property type="term" value="F:ubiquitin-protein transferase inhibitor activity"/>
    <property type="evidence" value="ECO:0007669"/>
    <property type="project" value="Ensembl"/>
</dbReference>
<feature type="region of interest" description="Disordered" evidence="1">
    <location>
        <begin position="1"/>
        <end position="25"/>
    </location>
</feature>
<accession>A0A8C4MEL6</accession>
<dbReference type="GeneID" id="106846440"/>
<reference evidence="2 3" key="1">
    <citation type="journal article" date="2020" name="Nat. Commun.">
        <title>Donkey genomes provide new insights into domestication and selection for coat color.</title>
        <authorList>
            <person name="Wang"/>
            <person name="C."/>
            <person name="Li"/>
            <person name="H."/>
            <person name="Guo"/>
            <person name="Y."/>
            <person name="Huang"/>
            <person name="J."/>
            <person name="Sun"/>
            <person name="Y."/>
            <person name="Min"/>
            <person name="J."/>
            <person name="Wang"/>
            <person name="J."/>
            <person name="Fang"/>
            <person name="X."/>
            <person name="Zhao"/>
            <person name="Z."/>
            <person name="Wang"/>
            <person name="S."/>
            <person name="Zhang"/>
            <person name="Y."/>
            <person name="Liu"/>
            <person name="Q."/>
            <person name="Jiang"/>
            <person name="Q."/>
            <person name="Wang"/>
            <person name="X."/>
            <person name="Guo"/>
            <person name="Y."/>
            <person name="Yang"/>
            <person name="C."/>
            <person name="Wang"/>
            <person name="Y."/>
            <person name="Tian"/>
            <person name="F."/>
            <person name="Zhuang"/>
            <person name="G."/>
            <person name="Fan"/>
            <person name="Y."/>
            <person name="Gao"/>
            <person name="Q."/>
            <person name="Li"/>
            <person name="Y."/>
            <person name="Ju"/>
            <person name="Z."/>
            <person name="Li"/>
            <person name="J."/>
            <person name="Li"/>
            <person name="R."/>
            <person name="Hou"/>
            <person name="M."/>
            <person name="Yang"/>
            <person name="G."/>
            <person name="Liu"/>
            <person name="G."/>
            <person name="Liu"/>
            <person name="W."/>
            <person name="Guo"/>
            <person name="J."/>
            <person name="Pan"/>
            <person name="S."/>
            <person name="Fan"/>
            <person name="G."/>
            <person name="Zhang"/>
            <person name="W."/>
            <person name="Zhang"/>
            <person name="R."/>
            <person name="Yu"/>
            <person name="J."/>
            <person name="Zhang"/>
            <person name="X."/>
            <person name="Yin"/>
            <person name="Q."/>
            <person name="Ji"/>
            <person name="C."/>
            <person name="Jin"/>
            <person name="Y."/>
            <person name="Yue"/>
            <person name="G."/>
            <person name="Liu"/>
            <person name="M."/>
            <person name="Xu"/>
            <person name="J."/>
            <person name="Liu"/>
            <person name="S."/>
            <person name="Jordana"/>
            <person name="J."/>
            <person name="Noce"/>
            <person name="A."/>
            <person name="Amills"/>
            <person name="M."/>
            <person name="Wu"/>
            <person name="D.D."/>
            <person name="Li"/>
            <person name="S."/>
            <person name="Zhou"/>
            <person name="X. and Zhong"/>
            <person name="J."/>
        </authorList>
    </citation>
    <scope>NUCLEOTIDE SEQUENCE [LARGE SCALE GENOMIC DNA]</scope>
</reference>
<dbReference type="GO" id="GO:0031625">
    <property type="term" value="F:ubiquitin protein ligase binding"/>
    <property type="evidence" value="ECO:0007669"/>
    <property type="project" value="Ensembl"/>
</dbReference>
<dbReference type="PANTHER" id="PTHR15430:SF1">
    <property type="entry name" value="GLOMULIN"/>
    <property type="match status" value="1"/>
</dbReference>
<evidence type="ECO:0000313" key="2">
    <source>
        <dbReference type="Ensembl" id="ENSEASP00005022748.2"/>
    </source>
</evidence>
<reference evidence="2" key="2">
    <citation type="submission" date="2025-08" db="UniProtKB">
        <authorList>
            <consortium name="Ensembl"/>
        </authorList>
    </citation>
    <scope>IDENTIFICATION</scope>
</reference>
<dbReference type="GO" id="GO:0005737">
    <property type="term" value="C:cytoplasm"/>
    <property type="evidence" value="ECO:0007669"/>
    <property type="project" value="TreeGrafter"/>
</dbReference>
<dbReference type="GO" id="GO:0031463">
    <property type="term" value="C:Cul3-RING ubiquitin ligase complex"/>
    <property type="evidence" value="ECO:0007669"/>
    <property type="project" value="Ensembl"/>
</dbReference>
<dbReference type="RefSeq" id="XP_044605427.1">
    <property type="nucleotide sequence ID" value="XM_044749492.2"/>
</dbReference>
<dbReference type="GO" id="GO:0042130">
    <property type="term" value="P:negative regulation of T cell proliferation"/>
    <property type="evidence" value="ECO:0007669"/>
    <property type="project" value="Ensembl"/>
</dbReference>
<dbReference type="Ensembl" id="ENSEAST00005024679.2">
    <property type="protein sequence ID" value="ENSEASP00005022748.2"/>
    <property type="gene ID" value="ENSEASG00005015506.2"/>
</dbReference>
<name>A0A8C4MEL6_EQUAS</name>
<dbReference type="Pfam" id="PF08568">
    <property type="entry name" value="Kinetochor_Ybp2"/>
    <property type="match status" value="1"/>
</dbReference>
<dbReference type="GO" id="GO:0007166">
    <property type="term" value="P:cell surface receptor signaling pathway"/>
    <property type="evidence" value="ECO:0007669"/>
    <property type="project" value="Ensembl"/>
</dbReference>
<reference evidence="2" key="3">
    <citation type="submission" date="2025-09" db="UniProtKB">
        <authorList>
            <consortium name="Ensembl"/>
        </authorList>
    </citation>
    <scope>IDENTIFICATION</scope>
</reference>
<dbReference type="Proteomes" id="UP000694387">
    <property type="component" value="Chromosome 16"/>
</dbReference>
<dbReference type="GO" id="GO:0001843">
    <property type="term" value="P:neural tube closure"/>
    <property type="evidence" value="ECO:0007669"/>
    <property type="project" value="Ensembl"/>
</dbReference>
<keyword evidence="3" id="KW-1185">Reference proteome</keyword>